<feature type="domain" description="HAMP" evidence="16">
    <location>
        <begin position="202"/>
        <end position="255"/>
    </location>
</feature>
<keyword evidence="6" id="KW-0808">Transferase</keyword>
<keyword evidence="9 17" id="KW-0418">Kinase</keyword>
<dbReference type="Pfam" id="PF02518">
    <property type="entry name" value="HATPase_c"/>
    <property type="match status" value="1"/>
</dbReference>
<evidence type="ECO:0000256" key="12">
    <source>
        <dbReference type="ARBA" id="ARBA00023012"/>
    </source>
</evidence>
<dbReference type="InterPro" id="IPR036097">
    <property type="entry name" value="HisK_dim/P_sf"/>
</dbReference>
<dbReference type="GO" id="GO:0005886">
    <property type="term" value="C:plasma membrane"/>
    <property type="evidence" value="ECO:0007669"/>
    <property type="project" value="UniProtKB-SubCell"/>
</dbReference>
<evidence type="ECO:0000256" key="3">
    <source>
        <dbReference type="ARBA" id="ARBA00012438"/>
    </source>
</evidence>
<evidence type="ECO:0000259" key="16">
    <source>
        <dbReference type="PROSITE" id="PS50885"/>
    </source>
</evidence>
<evidence type="ECO:0000256" key="7">
    <source>
        <dbReference type="ARBA" id="ARBA00022692"/>
    </source>
</evidence>
<dbReference type="PANTHER" id="PTHR45528">
    <property type="entry name" value="SENSOR HISTIDINE KINASE CPXA"/>
    <property type="match status" value="1"/>
</dbReference>
<keyword evidence="12" id="KW-0902">Two-component regulatory system</keyword>
<evidence type="ECO:0000259" key="15">
    <source>
        <dbReference type="PROSITE" id="PS50109"/>
    </source>
</evidence>
<dbReference type="InterPro" id="IPR003660">
    <property type="entry name" value="HAMP_dom"/>
</dbReference>
<evidence type="ECO:0000256" key="6">
    <source>
        <dbReference type="ARBA" id="ARBA00022679"/>
    </source>
</evidence>
<keyword evidence="7 14" id="KW-0812">Transmembrane</keyword>
<dbReference type="InterPro" id="IPR005467">
    <property type="entry name" value="His_kinase_dom"/>
</dbReference>
<comment type="catalytic activity">
    <reaction evidence="1">
        <text>ATP + protein L-histidine = ADP + protein N-phospho-L-histidine.</text>
        <dbReference type="EC" id="2.7.13.3"/>
    </reaction>
</comment>
<dbReference type="InterPro" id="IPR003661">
    <property type="entry name" value="HisK_dim/P_dom"/>
</dbReference>
<dbReference type="Gene3D" id="6.10.340.10">
    <property type="match status" value="1"/>
</dbReference>
<evidence type="ECO:0000256" key="8">
    <source>
        <dbReference type="ARBA" id="ARBA00022741"/>
    </source>
</evidence>
<dbReference type="Pfam" id="PF00672">
    <property type="entry name" value="HAMP"/>
    <property type="match status" value="1"/>
</dbReference>
<gene>
    <name evidence="17" type="ORF">DW687_04155</name>
</gene>
<dbReference type="SUPFAM" id="SSF55874">
    <property type="entry name" value="ATPase domain of HSP90 chaperone/DNA topoisomerase II/histidine kinase"/>
    <property type="match status" value="1"/>
</dbReference>
<accession>A0A3E3E2G7</accession>
<dbReference type="InterPro" id="IPR036890">
    <property type="entry name" value="HATPase_C_sf"/>
</dbReference>
<dbReference type="CDD" id="cd00082">
    <property type="entry name" value="HisKA"/>
    <property type="match status" value="1"/>
</dbReference>
<name>A0A3E3E2G7_9FIRM</name>
<comment type="caution">
    <text evidence="17">The sequence shown here is derived from an EMBL/GenBank/DDBJ whole genome shotgun (WGS) entry which is preliminary data.</text>
</comment>
<evidence type="ECO:0000313" key="17">
    <source>
        <dbReference type="EMBL" id="RGD75526.1"/>
    </source>
</evidence>
<dbReference type="PROSITE" id="PS50109">
    <property type="entry name" value="HIS_KIN"/>
    <property type="match status" value="1"/>
</dbReference>
<dbReference type="SUPFAM" id="SSF47384">
    <property type="entry name" value="Homodimeric domain of signal transducing histidine kinase"/>
    <property type="match status" value="1"/>
</dbReference>
<dbReference type="SMART" id="SM00304">
    <property type="entry name" value="HAMP"/>
    <property type="match status" value="1"/>
</dbReference>
<keyword evidence="4" id="KW-1003">Cell membrane</keyword>
<dbReference type="InterPro" id="IPR050398">
    <property type="entry name" value="HssS/ArlS-like"/>
</dbReference>
<dbReference type="Proteomes" id="UP000261212">
    <property type="component" value="Unassembled WGS sequence"/>
</dbReference>
<dbReference type="AlphaFoldDB" id="A0A3E3E2G7"/>
<evidence type="ECO:0000256" key="10">
    <source>
        <dbReference type="ARBA" id="ARBA00022840"/>
    </source>
</evidence>
<keyword evidence="13 14" id="KW-0472">Membrane</keyword>
<evidence type="ECO:0000256" key="1">
    <source>
        <dbReference type="ARBA" id="ARBA00000085"/>
    </source>
</evidence>
<evidence type="ECO:0000256" key="14">
    <source>
        <dbReference type="SAM" id="Phobius"/>
    </source>
</evidence>
<evidence type="ECO:0000256" key="4">
    <source>
        <dbReference type="ARBA" id="ARBA00022475"/>
    </source>
</evidence>
<dbReference type="FunFam" id="1.10.287.130:FF:000001">
    <property type="entry name" value="Two-component sensor histidine kinase"/>
    <property type="match status" value="1"/>
</dbReference>
<comment type="subcellular location">
    <subcellularLocation>
        <location evidence="2">Cell membrane</location>
        <topology evidence="2">Multi-pass membrane protein</topology>
    </subcellularLocation>
</comment>
<dbReference type="GO" id="GO:0000155">
    <property type="term" value="F:phosphorelay sensor kinase activity"/>
    <property type="evidence" value="ECO:0007669"/>
    <property type="project" value="InterPro"/>
</dbReference>
<dbReference type="GO" id="GO:0005524">
    <property type="term" value="F:ATP binding"/>
    <property type="evidence" value="ECO:0007669"/>
    <property type="project" value="UniProtKB-KW"/>
</dbReference>
<organism evidence="17 18">
    <name type="scientific">Anaerofustis stercorihominis</name>
    <dbReference type="NCBI Taxonomy" id="214853"/>
    <lineage>
        <taxon>Bacteria</taxon>
        <taxon>Bacillati</taxon>
        <taxon>Bacillota</taxon>
        <taxon>Clostridia</taxon>
        <taxon>Eubacteriales</taxon>
        <taxon>Eubacteriaceae</taxon>
        <taxon>Anaerofustis</taxon>
    </lineage>
</organism>
<dbReference type="SMART" id="SM00387">
    <property type="entry name" value="HATPase_c"/>
    <property type="match status" value="1"/>
</dbReference>
<dbReference type="EMBL" id="QUSM01000002">
    <property type="protein sequence ID" value="RGD75526.1"/>
    <property type="molecule type" value="Genomic_DNA"/>
</dbReference>
<dbReference type="EC" id="2.7.13.3" evidence="3"/>
<dbReference type="PANTHER" id="PTHR45528:SF1">
    <property type="entry name" value="SENSOR HISTIDINE KINASE CPXA"/>
    <property type="match status" value="1"/>
</dbReference>
<dbReference type="InterPro" id="IPR004358">
    <property type="entry name" value="Sig_transdc_His_kin-like_C"/>
</dbReference>
<evidence type="ECO:0000256" key="13">
    <source>
        <dbReference type="ARBA" id="ARBA00023136"/>
    </source>
</evidence>
<feature type="transmembrane region" description="Helical" evidence="14">
    <location>
        <begin position="30"/>
        <end position="53"/>
    </location>
</feature>
<keyword evidence="11 14" id="KW-1133">Transmembrane helix</keyword>
<dbReference type="PRINTS" id="PR00344">
    <property type="entry name" value="BCTRLSENSOR"/>
</dbReference>
<evidence type="ECO:0000313" key="18">
    <source>
        <dbReference type="Proteomes" id="UP000261212"/>
    </source>
</evidence>
<dbReference type="SUPFAM" id="SSF158472">
    <property type="entry name" value="HAMP domain-like"/>
    <property type="match status" value="1"/>
</dbReference>
<dbReference type="RefSeq" id="WP_117531766.1">
    <property type="nucleotide sequence ID" value="NZ_QUSM01000002.1"/>
</dbReference>
<evidence type="ECO:0000256" key="5">
    <source>
        <dbReference type="ARBA" id="ARBA00022553"/>
    </source>
</evidence>
<feature type="transmembrane region" description="Helical" evidence="14">
    <location>
        <begin position="175"/>
        <end position="196"/>
    </location>
</feature>
<dbReference type="Pfam" id="PF00512">
    <property type="entry name" value="HisKA"/>
    <property type="match status" value="1"/>
</dbReference>
<sequence length="479" mass="55306">MTKKNKKTKDNNIQTDKKVKKAKSIKQKTALWYTYLYLLIAIISVIILSITLLRSTYKEVYKENSKIDKSITNTLKSGDFNDTEYIKQNLSKIEKKHSDSVIALINSNGNYYLLDKNEKIDNYIKGLKENFWFELIPRASLLDKGYLVSSRDIEANNEVYKLLIFYPAMPFINKLAAVLPPISIVLFLGAFMMLILGRMKLGKILSPINEMNRTTRKITTENLDLRLDVTGAEYELKELAKTTNEMIDSFQEAYEKQERFVSDVSHELRTPISVISGYGNMLKRWGKEDEDILNESVDSIIFEAENMKNLVNRLLFLAKYDKKNLNYKFEKTNLSETIGIVIKDLSVTHPDITILHKIDENVYIMADEFRIIEVIRIFVDNAIKYSNKDDITLKINLQKRENNAILTIKDNGMGITDEDLRNIFDRFYRTDKSRNKETGGMGLGLSIAKAIVLDHKGRIRVRTKENEGSEFSIILPLLK</sequence>
<dbReference type="SMART" id="SM00388">
    <property type="entry name" value="HisKA"/>
    <property type="match status" value="1"/>
</dbReference>
<keyword evidence="8" id="KW-0547">Nucleotide-binding</keyword>
<dbReference type="CDD" id="cd00075">
    <property type="entry name" value="HATPase"/>
    <property type="match status" value="1"/>
</dbReference>
<dbReference type="Gene3D" id="1.10.287.130">
    <property type="match status" value="1"/>
</dbReference>
<dbReference type="FunFam" id="3.30.565.10:FF:000006">
    <property type="entry name" value="Sensor histidine kinase WalK"/>
    <property type="match status" value="1"/>
</dbReference>
<evidence type="ECO:0000256" key="9">
    <source>
        <dbReference type="ARBA" id="ARBA00022777"/>
    </source>
</evidence>
<dbReference type="CDD" id="cd06225">
    <property type="entry name" value="HAMP"/>
    <property type="match status" value="1"/>
</dbReference>
<dbReference type="PROSITE" id="PS50885">
    <property type="entry name" value="HAMP"/>
    <property type="match status" value="1"/>
</dbReference>
<feature type="domain" description="Histidine kinase" evidence="15">
    <location>
        <begin position="263"/>
        <end position="479"/>
    </location>
</feature>
<evidence type="ECO:0000256" key="11">
    <source>
        <dbReference type="ARBA" id="ARBA00022989"/>
    </source>
</evidence>
<dbReference type="InterPro" id="IPR003594">
    <property type="entry name" value="HATPase_dom"/>
</dbReference>
<keyword evidence="5" id="KW-0597">Phosphoprotein</keyword>
<evidence type="ECO:0000256" key="2">
    <source>
        <dbReference type="ARBA" id="ARBA00004651"/>
    </source>
</evidence>
<keyword evidence="10" id="KW-0067">ATP-binding</keyword>
<protein>
    <recommendedName>
        <fullName evidence="3">histidine kinase</fullName>
        <ecNumber evidence="3">2.7.13.3</ecNumber>
    </recommendedName>
</protein>
<proteinExistence type="predicted"/>
<dbReference type="Gene3D" id="3.30.565.10">
    <property type="entry name" value="Histidine kinase-like ATPase, C-terminal domain"/>
    <property type="match status" value="1"/>
</dbReference>
<reference evidence="17 18" key="1">
    <citation type="submission" date="2018-08" db="EMBL/GenBank/DDBJ databases">
        <title>A genome reference for cultivated species of the human gut microbiota.</title>
        <authorList>
            <person name="Zou Y."/>
            <person name="Xue W."/>
            <person name="Luo G."/>
        </authorList>
    </citation>
    <scope>NUCLEOTIDE SEQUENCE [LARGE SCALE GENOMIC DNA]</scope>
    <source>
        <strain evidence="17 18">AM25-6</strain>
    </source>
</reference>